<dbReference type="Proteomes" id="UP000054097">
    <property type="component" value="Unassembled WGS sequence"/>
</dbReference>
<sequence>MTNLKRIQGYLRPAFAPRFLMRVWRRHPHSSRPAAKKDSSVFYSIQRQVGTRVGTQVGPLWETASGSHIIALILPEVPLPFKQSASQAATWRFEGEMKVLRKYRPNTPVGENPMLQVSSKDILLFLPLVE</sequence>
<reference evidence="1 2" key="1">
    <citation type="submission" date="2014-04" db="EMBL/GenBank/DDBJ databases">
        <authorList>
            <consortium name="DOE Joint Genome Institute"/>
            <person name="Kuo A."/>
            <person name="Zuccaro A."/>
            <person name="Kohler A."/>
            <person name="Nagy L.G."/>
            <person name="Floudas D."/>
            <person name="Copeland A."/>
            <person name="Barry K.W."/>
            <person name="Cichocki N."/>
            <person name="Veneault-Fourrey C."/>
            <person name="LaButti K."/>
            <person name="Lindquist E.A."/>
            <person name="Lipzen A."/>
            <person name="Lundell T."/>
            <person name="Morin E."/>
            <person name="Murat C."/>
            <person name="Sun H."/>
            <person name="Tunlid A."/>
            <person name="Henrissat B."/>
            <person name="Grigoriev I.V."/>
            <person name="Hibbett D.S."/>
            <person name="Martin F."/>
            <person name="Nordberg H.P."/>
            <person name="Cantor M.N."/>
            <person name="Hua S.X."/>
        </authorList>
    </citation>
    <scope>NUCLEOTIDE SEQUENCE [LARGE SCALE GENOMIC DNA]</scope>
    <source>
        <strain evidence="1 2">MAFF 305830</strain>
    </source>
</reference>
<dbReference type="EMBL" id="KN824319">
    <property type="protein sequence ID" value="KIM24876.1"/>
    <property type="molecule type" value="Genomic_DNA"/>
</dbReference>
<dbReference type="HOGENOM" id="CLU_1939437_0_0_1"/>
<gene>
    <name evidence="1" type="ORF">M408DRAFT_227948</name>
</gene>
<protein>
    <submittedName>
        <fullName evidence="1">Uncharacterized protein</fullName>
    </submittedName>
</protein>
<dbReference type="AlphaFoldDB" id="A0A0C3B015"/>
<keyword evidence="2" id="KW-1185">Reference proteome</keyword>
<proteinExistence type="predicted"/>
<evidence type="ECO:0000313" key="2">
    <source>
        <dbReference type="Proteomes" id="UP000054097"/>
    </source>
</evidence>
<evidence type="ECO:0000313" key="1">
    <source>
        <dbReference type="EMBL" id="KIM24876.1"/>
    </source>
</evidence>
<reference evidence="2" key="2">
    <citation type="submission" date="2015-01" db="EMBL/GenBank/DDBJ databases">
        <title>Evolutionary Origins and Diversification of the Mycorrhizal Mutualists.</title>
        <authorList>
            <consortium name="DOE Joint Genome Institute"/>
            <consortium name="Mycorrhizal Genomics Consortium"/>
            <person name="Kohler A."/>
            <person name="Kuo A."/>
            <person name="Nagy L.G."/>
            <person name="Floudas D."/>
            <person name="Copeland A."/>
            <person name="Barry K.W."/>
            <person name="Cichocki N."/>
            <person name="Veneault-Fourrey C."/>
            <person name="LaButti K."/>
            <person name="Lindquist E.A."/>
            <person name="Lipzen A."/>
            <person name="Lundell T."/>
            <person name="Morin E."/>
            <person name="Murat C."/>
            <person name="Riley R."/>
            <person name="Ohm R."/>
            <person name="Sun H."/>
            <person name="Tunlid A."/>
            <person name="Henrissat B."/>
            <person name="Grigoriev I.V."/>
            <person name="Hibbett D.S."/>
            <person name="Martin F."/>
        </authorList>
    </citation>
    <scope>NUCLEOTIDE SEQUENCE [LARGE SCALE GENOMIC DNA]</scope>
    <source>
        <strain evidence="2">MAFF 305830</strain>
    </source>
</reference>
<name>A0A0C3B015_SERVB</name>
<accession>A0A0C3B015</accession>
<organism evidence="1 2">
    <name type="scientific">Serendipita vermifera MAFF 305830</name>
    <dbReference type="NCBI Taxonomy" id="933852"/>
    <lineage>
        <taxon>Eukaryota</taxon>
        <taxon>Fungi</taxon>
        <taxon>Dikarya</taxon>
        <taxon>Basidiomycota</taxon>
        <taxon>Agaricomycotina</taxon>
        <taxon>Agaricomycetes</taxon>
        <taxon>Sebacinales</taxon>
        <taxon>Serendipitaceae</taxon>
        <taxon>Serendipita</taxon>
    </lineage>
</organism>